<dbReference type="InterPro" id="IPR036148">
    <property type="entry name" value="MmgE/PrpD_sf"/>
</dbReference>
<protein>
    <submittedName>
        <fullName evidence="4">MmgE/PrpD family protein</fullName>
    </submittedName>
</protein>
<dbReference type="InterPro" id="IPR045337">
    <property type="entry name" value="MmgE_PrpD_C"/>
</dbReference>
<keyword evidence="5" id="KW-1185">Reference proteome</keyword>
<dbReference type="EMBL" id="BAABHW010000001">
    <property type="protein sequence ID" value="GAA5064382.1"/>
    <property type="molecule type" value="Genomic_DNA"/>
</dbReference>
<dbReference type="Proteomes" id="UP001499910">
    <property type="component" value="Unassembled WGS sequence"/>
</dbReference>
<evidence type="ECO:0000313" key="5">
    <source>
        <dbReference type="Proteomes" id="UP001499910"/>
    </source>
</evidence>
<dbReference type="SUPFAM" id="SSF103378">
    <property type="entry name" value="2-methylcitrate dehydratase PrpD"/>
    <property type="match status" value="1"/>
</dbReference>
<dbReference type="Pfam" id="PF03972">
    <property type="entry name" value="MmgE_PrpD_N"/>
    <property type="match status" value="1"/>
</dbReference>
<dbReference type="InterPro" id="IPR045336">
    <property type="entry name" value="MmgE_PrpD_N"/>
</dbReference>
<dbReference type="RefSeq" id="WP_259547306.1">
    <property type="nucleotide sequence ID" value="NZ_BAABHW010000001.1"/>
</dbReference>
<evidence type="ECO:0000313" key="4">
    <source>
        <dbReference type="EMBL" id="GAA5064382.1"/>
    </source>
</evidence>
<dbReference type="PANTHER" id="PTHR16943:SF8">
    <property type="entry name" value="2-METHYLCITRATE DEHYDRATASE"/>
    <property type="match status" value="1"/>
</dbReference>
<evidence type="ECO:0000259" key="2">
    <source>
        <dbReference type="Pfam" id="PF03972"/>
    </source>
</evidence>
<evidence type="ECO:0000259" key="3">
    <source>
        <dbReference type="Pfam" id="PF19305"/>
    </source>
</evidence>
<organism evidence="4 5">
    <name type="scientific">[Roseibacterium] beibuensis</name>
    <dbReference type="NCBI Taxonomy" id="1193142"/>
    <lineage>
        <taxon>Bacteria</taxon>
        <taxon>Pseudomonadati</taxon>
        <taxon>Pseudomonadota</taxon>
        <taxon>Alphaproteobacteria</taxon>
        <taxon>Rhodobacterales</taxon>
        <taxon>Roseobacteraceae</taxon>
        <taxon>Roseicyclus</taxon>
    </lineage>
</organism>
<feature type="domain" description="MmgE/PrpD C-terminal" evidence="3">
    <location>
        <begin position="258"/>
        <end position="412"/>
    </location>
</feature>
<dbReference type="InterPro" id="IPR042183">
    <property type="entry name" value="MmgE/PrpD_sf_1"/>
</dbReference>
<dbReference type="InterPro" id="IPR005656">
    <property type="entry name" value="MmgE_PrpD"/>
</dbReference>
<comment type="caution">
    <text evidence="4">The sequence shown here is derived from an EMBL/GenBank/DDBJ whole genome shotgun (WGS) entry which is preliminary data.</text>
</comment>
<evidence type="ECO:0000256" key="1">
    <source>
        <dbReference type="ARBA" id="ARBA00006174"/>
    </source>
</evidence>
<feature type="domain" description="MmgE/PrpD N-terminal" evidence="2">
    <location>
        <begin position="7"/>
        <end position="236"/>
    </location>
</feature>
<name>A0ABP9KRK6_9RHOB</name>
<dbReference type="Pfam" id="PF19305">
    <property type="entry name" value="MmgE_PrpD_C"/>
    <property type="match status" value="1"/>
</dbReference>
<dbReference type="Gene3D" id="3.30.1330.120">
    <property type="entry name" value="2-methylcitrate dehydratase PrpD"/>
    <property type="match status" value="1"/>
</dbReference>
<comment type="similarity">
    <text evidence="1">Belongs to the PrpD family.</text>
</comment>
<accession>A0ABP9KRK6</accession>
<dbReference type="Gene3D" id="1.10.4100.10">
    <property type="entry name" value="2-methylcitrate dehydratase PrpD"/>
    <property type="match status" value="1"/>
</dbReference>
<reference evidence="5" key="1">
    <citation type="journal article" date="2019" name="Int. J. Syst. Evol. Microbiol.">
        <title>The Global Catalogue of Microorganisms (GCM) 10K type strain sequencing project: providing services to taxonomists for standard genome sequencing and annotation.</title>
        <authorList>
            <consortium name="The Broad Institute Genomics Platform"/>
            <consortium name="The Broad Institute Genome Sequencing Center for Infectious Disease"/>
            <person name="Wu L."/>
            <person name="Ma J."/>
        </authorList>
    </citation>
    <scope>NUCLEOTIDE SEQUENCE [LARGE SCALE GENOMIC DNA]</scope>
    <source>
        <strain evidence="5">JCM 18015</strain>
    </source>
</reference>
<proteinExistence type="inferred from homology"/>
<sequence>MTDFATQDLAQWCNETMAAPLPPKVAHQANRCILDVVACASAGQDAPAVTACLKAAQSLYAAGSASVWFRGMSLGPVAAGMVNATAAMVLDMDDGNRQAMGHPGAGVVPAVLALAETLGADWCAIQKAIVIGYEVAVRVGRAEQRPSYHSANYTSFGVTAAAACLMGLSQDQIAHALGICAYYGPRVSDLTLSCEMGSDVKESLPWSVVVGISAGELAGKGFLGNRDALDIEERFNRDAMLQGLGQTHLILNTYFKRYSCCRWMHASVEGLLSIMSDLALTHDQIERVEVQTFTQAASLNNRHEPDTLIDAQFSVPYAMAIAAVQGESCLMPMTARVLHHQATEAFAKKVSLHVSDAMNDAFPAKTPSRVTVISALGTFAAQVDAPWGEPVHAPTDEELIDKFLVVGGSILSPQITKELSGRILSGAEPAETLGLLRSRPDASKMSQGMV</sequence>
<dbReference type="InterPro" id="IPR042188">
    <property type="entry name" value="MmgE/PrpD_sf_2"/>
</dbReference>
<dbReference type="PANTHER" id="PTHR16943">
    <property type="entry name" value="2-METHYLCITRATE DEHYDRATASE-RELATED"/>
    <property type="match status" value="1"/>
</dbReference>
<gene>
    <name evidence="4" type="ORF">GCM10023209_00830</name>
</gene>